<dbReference type="Proteomes" id="UP001165060">
    <property type="component" value="Unassembled WGS sequence"/>
</dbReference>
<comment type="caution">
    <text evidence="2">The sequence shown here is derived from an EMBL/GenBank/DDBJ whole genome shotgun (WGS) entry which is preliminary data.</text>
</comment>
<gene>
    <name evidence="2" type="ORF">TeGR_g2630</name>
</gene>
<name>A0ABQ6MJ19_9STRA</name>
<keyword evidence="3" id="KW-1185">Reference proteome</keyword>
<organism evidence="2 3">
    <name type="scientific">Tetraparma gracilis</name>
    <dbReference type="NCBI Taxonomy" id="2962635"/>
    <lineage>
        <taxon>Eukaryota</taxon>
        <taxon>Sar</taxon>
        <taxon>Stramenopiles</taxon>
        <taxon>Ochrophyta</taxon>
        <taxon>Bolidophyceae</taxon>
        <taxon>Parmales</taxon>
        <taxon>Triparmaceae</taxon>
        <taxon>Tetraparma</taxon>
    </lineage>
</organism>
<evidence type="ECO:0000313" key="2">
    <source>
        <dbReference type="EMBL" id="GMI26810.1"/>
    </source>
</evidence>
<dbReference type="EMBL" id="BRYB01005618">
    <property type="protein sequence ID" value="GMI26810.1"/>
    <property type="molecule type" value="Genomic_DNA"/>
</dbReference>
<protein>
    <submittedName>
        <fullName evidence="2">Uncharacterized protein</fullName>
    </submittedName>
</protein>
<reference evidence="2 3" key="1">
    <citation type="journal article" date="2023" name="Commun. Biol.">
        <title>Genome analysis of Parmales, the sister group of diatoms, reveals the evolutionary specialization of diatoms from phago-mixotrophs to photoautotrophs.</title>
        <authorList>
            <person name="Ban H."/>
            <person name="Sato S."/>
            <person name="Yoshikawa S."/>
            <person name="Yamada K."/>
            <person name="Nakamura Y."/>
            <person name="Ichinomiya M."/>
            <person name="Sato N."/>
            <person name="Blanc-Mathieu R."/>
            <person name="Endo H."/>
            <person name="Kuwata A."/>
            <person name="Ogata H."/>
        </authorList>
    </citation>
    <scope>NUCLEOTIDE SEQUENCE [LARGE SCALE GENOMIC DNA]</scope>
</reference>
<sequence length="233" mass="24459">MPLHPPPPGSFRRKERLVAAPIKPSGAGTKRSAFVGSPAAAGKMRPFRSPKSGGGGSPSRAAPGAGRTLGASKSMAGAAVPRPFRMPERRAPAVVSPATRAGRAPADKAASVVRLRSPAEQTYLVVSMYEDRVTVRSGDLDAAQQIPADKTLSVLKEHVFSRSAISAETHHPCETFAMREVAVAESNGFTTGTCPCCSGPGGMDPSVTTRLFDQENPEKLLCKACHLLNETSR</sequence>
<proteinExistence type="predicted"/>
<feature type="region of interest" description="Disordered" evidence="1">
    <location>
        <begin position="1"/>
        <end position="76"/>
    </location>
</feature>
<accession>A0ABQ6MJ19</accession>
<evidence type="ECO:0000256" key="1">
    <source>
        <dbReference type="SAM" id="MobiDB-lite"/>
    </source>
</evidence>
<evidence type="ECO:0000313" key="3">
    <source>
        <dbReference type="Proteomes" id="UP001165060"/>
    </source>
</evidence>